<dbReference type="OrthoDB" id="9928278at2"/>
<evidence type="ECO:0000313" key="2">
    <source>
        <dbReference type="Proteomes" id="UP000298097"/>
    </source>
</evidence>
<dbReference type="AlphaFoldDB" id="A0A4R9GX35"/>
<name>A0A4R9GX35_9LEPT</name>
<organism evidence="1 2">
    <name type="scientific">Leptospira andrefontaineae</name>
    <dbReference type="NCBI Taxonomy" id="2484976"/>
    <lineage>
        <taxon>Bacteria</taxon>
        <taxon>Pseudomonadati</taxon>
        <taxon>Spirochaetota</taxon>
        <taxon>Spirochaetia</taxon>
        <taxon>Leptospirales</taxon>
        <taxon>Leptospiraceae</taxon>
        <taxon>Leptospira</taxon>
    </lineage>
</organism>
<dbReference type="Proteomes" id="UP000298097">
    <property type="component" value="Unassembled WGS sequence"/>
</dbReference>
<keyword evidence="2" id="KW-1185">Reference proteome</keyword>
<dbReference type="EMBL" id="RQEY01000024">
    <property type="protein sequence ID" value="TGK36257.1"/>
    <property type="molecule type" value="Genomic_DNA"/>
</dbReference>
<gene>
    <name evidence="1" type="ORF">EHO65_18320</name>
</gene>
<evidence type="ECO:0000313" key="1">
    <source>
        <dbReference type="EMBL" id="TGK36257.1"/>
    </source>
</evidence>
<reference evidence="1" key="1">
    <citation type="journal article" date="2019" name="PLoS Negl. Trop. Dis.">
        <title>Revisiting the worldwide diversity of Leptospira species in the environment.</title>
        <authorList>
            <person name="Vincent A.T."/>
            <person name="Schiettekatte O."/>
            <person name="Bourhy P."/>
            <person name="Veyrier F.J."/>
            <person name="Picardeau M."/>
        </authorList>
    </citation>
    <scope>NUCLEOTIDE SEQUENCE [LARGE SCALE GENOMIC DNA]</scope>
    <source>
        <strain evidence="1">201800301</strain>
    </source>
</reference>
<proteinExistence type="predicted"/>
<dbReference type="RefSeq" id="WP_135775994.1">
    <property type="nucleotide sequence ID" value="NZ_RQEY01000024.1"/>
</dbReference>
<sequence>MSSNPDELEGYVEFTGIGNSDRMLYDRADFAKVCRISEIFALSFYQMDYQALANHALGVSDLDPSKEGLMVVSKIAMDRNGFLQLKKEIDEIYEKSIAKKI</sequence>
<protein>
    <submittedName>
        <fullName evidence="1">Uncharacterized protein</fullName>
    </submittedName>
</protein>
<comment type="caution">
    <text evidence="1">The sequence shown here is derived from an EMBL/GenBank/DDBJ whole genome shotgun (WGS) entry which is preliminary data.</text>
</comment>
<accession>A0A4R9GX35</accession>